<feature type="region of interest" description="Disordered" evidence="1">
    <location>
        <begin position="55"/>
        <end position="82"/>
    </location>
</feature>
<feature type="domain" description="HTH-like" evidence="2">
    <location>
        <begin position="14"/>
        <end position="55"/>
    </location>
</feature>
<dbReference type="Pfam" id="PF13276">
    <property type="entry name" value="HTH_21"/>
    <property type="match status" value="1"/>
</dbReference>
<sequence>MRAARRAVDVKPAARMRTVHRASEGPCDVPGITAGLRENGEVVNHRRVARIMKATGRPGSACAAPAAARSSTSEHSERHQPR</sequence>
<name>A0A7W7M144_9ACTN</name>
<evidence type="ECO:0000313" key="3">
    <source>
        <dbReference type="EMBL" id="MBB4899276.1"/>
    </source>
</evidence>
<evidence type="ECO:0000313" key="4">
    <source>
        <dbReference type="Proteomes" id="UP000579523"/>
    </source>
</evidence>
<dbReference type="AlphaFoldDB" id="A0A7W7M144"/>
<evidence type="ECO:0000256" key="1">
    <source>
        <dbReference type="SAM" id="MobiDB-lite"/>
    </source>
</evidence>
<dbReference type="Proteomes" id="UP000579523">
    <property type="component" value="Unassembled WGS sequence"/>
</dbReference>
<dbReference type="EMBL" id="JACHJI010000005">
    <property type="protein sequence ID" value="MBB4899276.1"/>
    <property type="molecule type" value="Genomic_DNA"/>
</dbReference>
<reference evidence="3 4" key="1">
    <citation type="submission" date="2020-08" db="EMBL/GenBank/DDBJ databases">
        <title>Genomic Encyclopedia of Type Strains, Phase III (KMG-III): the genomes of soil and plant-associated and newly described type strains.</title>
        <authorList>
            <person name="Whitman W."/>
        </authorList>
    </citation>
    <scope>NUCLEOTIDE SEQUENCE [LARGE SCALE GENOMIC DNA]</scope>
    <source>
        <strain evidence="3 4">CECT 3273</strain>
    </source>
</reference>
<comment type="caution">
    <text evidence="3">The sequence shown here is derived from an EMBL/GenBank/DDBJ whole genome shotgun (WGS) entry which is preliminary data.</text>
</comment>
<proteinExistence type="predicted"/>
<protein>
    <recommendedName>
        <fullName evidence="2">HTH-like domain-containing protein</fullName>
    </recommendedName>
</protein>
<gene>
    <name evidence="3" type="ORF">FHS37_003336</name>
</gene>
<feature type="compositionally biased region" description="Basic and acidic residues" evidence="1">
    <location>
        <begin position="72"/>
        <end position="82"/>
    </location>
</feature>
<organism evidence="3 4">
    <name type="scientific">Streptomyces griseomycini</name>
    <dbReference type="NCBI Taxonomy" id="66895"/>
    <lineage>
        <taxon>Bacteria</taxon>
        <taxon>Bacillati</taxon>
        <taxon>Actinomycetota</taxon>
        <taxon>Actinomycetes</taxon>
        <taxon>Kitasatosporales</taxon>
        <taxon>Streptomycetaceae</taxon>
        <taxon>Streptomyces</taxon>
    </lineage>
</organism>
<accession>A0A7W7M144</accession>
<keyword evidence="4" id="KW-1185">Reference proteome</keyword>
<dbReference type="InterPro" id="IPR025948">
    <property type="entry name" value="HTH-like_dom"/>
</dbReference>
<evidence type="ECO:0000259" key="2">
    <source>
        <dbReference type="Pfam" id="PF13276"/>
    </source>
</evidence>
<feature type="compositionally biased region" description="Low complexity" evidence="1">
    <location>
        <begin position="60"/>
        <end position="71"/>
    </location>
</feature>